<name>A0AAD9JDU5_9ANNE</name>
<gene>
    <name evidence="1" type="ORF">LSH36_369g03040</name>
</gene>
<organism evidence="1 2">
    <name type="scientific">Paralvinella palmiformis</name>
    <dbReference type="NCBI Taxonomy" id="53620"/>
    <lineage>
        <taxon>Eukaryota</taxon>
        <taxon>Metazoa</taxon>
        <taxon>Spiralia</taxon>
        <taxon>Lophotrochozoa</taxon>
        <taxon>Annelida</taxon>
        <taxon>Polychaeta</taxon>
        <taxon>Sedentaria</taxon>
        <taxon>Canalipalpata</taxon>
        <taxon>Terebellida</taxon>
        <taxon>Terebelliformia</taxon>
        <taxon>Alvinellidae</taxon>
        <taxon>Paralvinella</taxon>
    </lineage>
</organism>
<dbReference type="Proteomes" id="UP001208570">
    <property type="component" value="Unassembled WGS sequence"/>
</dbReference>
<evidence type="ECO:0000313" key="2">
    <source>
        <dbReference type="Proteomes" id="UP001208570"/>
    </source>
</evidence>
<reference evidence="1" key="1">
    <citation type="journal article" date="2023" name="Mol. Biol. Evol.">
        <title>Third-Generation Sequencing Reveals the Adaptive Role of the Epigenome in Three Deep-Sea Polychaetes.</title>
        <authorList>
            <person name="Perez M."/>
            <person name="Aroh O."/>
            <person name="Sun Y."/>
            <person name="Lan Y."/>
            <person name="Juniper S.K."/>
            <person name="Young C.R."/>
            <person name="Angers B."/>
            <person name="Qian P.Y."/>
        </authorList>
    </citation>
    <scope>NUCLEOTIDE SEQUENCE</scope>
    <source>
        <strain evidence="1">P08H-3</strain>
    </source>
</reference>
<protein>
    <submittedName>
        <fullName evidence="1">Uncharacterized protein</fullName>
    </submittedName>
</protein>
<dbReference type="EMBL" id="JAODUP010000369">
    <property type="protein sequence ID" value="KAK2151263.1"/>
    <property type="molecule type" value="Genomic_DNA"/>
</dbReference>
<dbReference type="Gene3D" id="3.40.50.12100">
    <property type="entry name" value="Stimulator of interferon genes protein"/>
    <property type="match status" value="1"/>
</dbReference>
<dbReference type="InterPro" id="IPR038623">
    <property type="entry name" value="STING_C_sf"/>
</dbReference>
<comment type="caution">
    <text evidence="1">The sequence shown here is derived from an EMBL/GenBank/DDBJ whole genome shotgun (WGS) entry which is preliminary data.</text>
</comment>
<dbReference type="AlphaFoldDB" id="A0AAD9JDU5"/>
<keyword evidence="2" id="KW-1185">Reference proteome</keyword>
<accession>A0AAD9JDU5</accession>
<sequence>MPRRSRNAKGSSQVDVCISLCPKARYRAALSFAPGLKTIADMCQDPLLNMNIDDYHRETRQFYFYLQALLNAEKYSKLKDTTCNLIYLDDTAAAHSVDRAIIDCVKAELAERRQQTEEE</sequence>
<proteinExistence type="predicted"/>
<evidence type="ECO:0000313" key="1">
    <source>
        <dbReference type="EMBL" id="KAK2151263.1"/>
    </source>
</evidence>